<sequence length="61" mass="6365">MTGCTTLQEEFDAITAGLGDVVAKTKPYEEPIPGGGQEREREADGGDAPEDTEEPPAKSDG</sequence>
<proteinExistence type="predicted"/>
<evidence type="ECO:0000256" key="1">
    <source>
        <dbReference type="SAM" id="MobiDB-lite"/>
    </source>
</evidence>
<dbReference type="EMBL" id="JAQFWQ010000003">
    <property type="protein sequence ID" value="MDA2809345.1"/>
    <property type="molecule type" value="Genomic_DNA"/>
</dbReference>
<protein>
    <submittedName>
        <fullName evidence="2">Uncharacterized protein</fullName>
    </submittedName>
</protein>
<organism evidence="2 3">
    <name type="scientific">Nocardiopsis endophytica</name>
    <dbReference type="NCBI Taxonomy" id="3018445"/>
    <lineage>
        <taxon>Bacteria</taxon>
        <taxon>Bacillati</taxon>
        <taxon>Actinomycetota</taxon>
        <taxon>Actinomycetes</taxon>
        <taxon>Streptosporangiales</taxon>
        <taxon>Nocardiopsidaceae</taxon>
        <taxon>Nocardiopsis</taxon>
    </lineage>
</organism>
<dbReference type="Proteomes" id="UP001527866">
    <property type="component" value="Unassembled WGS sequence"/>
</dbReference>
<dbReference type="RefSeq" id="WP_270683252.1">
    <property type="nucleotide sequence ID" value="NZ_JAQFWQ010000003.1"/>
</dbReference>
<evidence type="ECO:0000313" key="2">
    <source>
        <dbReference type="EMBL" id="MDA2809345.1"/>
    </source>
</evidence>
<feature type="region of interest" description="Disordered" evidence="1">
    <location>
        <begin position="18"/>
        <end position="61"/>
    </location>
</feature>
<keyword evidence="3" id="KW-1185">Reference proteome</keyword>
<feature type="compositionally biased region" description="Acidic residues" evidence="1">
    <location>
        <begin position="45"/>
        <end position="54"/>
    </location>
</feature>
<gene>
    <name evidence="2" type="ORF">O4J56_01730</name>
</gene>
<reference evidence="2 3" key="1">
    <citation type="submission" date="2023-01" db="EMBL/GenBank/DDBJ databases">
        <title>Draft genome sequence of Nocardiopsis sp. RSe5-2 isolated from halophytes.</title>
        <authorList>
            <person name="Duangmal K."/>
            <person name="Chantavorakit T."/>
        </authorList>
    </citation>
    <scope>NUCLEOTIDE SEQUENCE [LARGE SCALE GENOMIC DNA]</scope>
    <source>
        <strain evidence="2 3">RSe5-2</strain>
    </source>
</reference>
<name>A0ABT4TYM5_9ACTN</name>
<evidence type="ECO:0000313" key="3">
    <source>
        <dbReference type="Proteomes" id="UP001527866"/>
    </source>
</evidence>
<comment type="caution">
    <text evidence="2">The sequence shown here is derived from an EMBL/GenBank/DDBJ whole genome shotgun (WGS) entry which is preliminary data.</text>
</comment>
<accession>A0ABT4TYM5</accession>